<keyword evidence="1" id="KW-0645">Protease</keyword>
<dbReference type="RefSeq" id="WP_111146707.1">
    <property type="nucleotide sequence ID" value="NZ_QKRB01000043.1"/>
</dbReference>
<dbReference type="GO" id="GO:0008270">
    <property type="term" value="F:zinc ion binding"/>
    <property type="evidence" value="ECO:0007669"/>
    <property type="project" value="TreeGrafter"/>
</dbReference>
<dbReference type="PANTHER" id="PTHR34858:SF1">
    <property type="entry name" value="CYSO-CYSTEINE PEPTIDASE"/>
    <property type="match status" value="1"/>
</dbReference>
<dbReference type="AlphaFoldDB" id="A0A2W1LLW9"/>
<dbReference type="EMBL" id="QKRB01000043">
    <property type="protein sequence ID" value="PZD95962.1"/>
    <property type="molecule type" value="Genomic_DNA"/>
</dbReference>
<reference evidence="7 8" key="1">
    <citation type="submission" date="2018-06" db="EMBL/GenBank/DDBJ databases">
        <title>Paenibacillus imtechensis sp. nov.</title>
        <authorList>
            <person name="Pinnaka A.K."/>
            <person name="Singh H."/>
            <person name="Kaur M."/>
        </authorList>
    </citation>
    <scope>NUCLEOTIDE SEQUENCE [LARGE SCALE GENOMIC DNA]</scope>
    <source>
        <strain evidence="7 8">SMB1</strain>
    </source>
</reference>
<evidence type="ECO:0000256" key="2">
    <source>
        <dbReference type="ARBA" id="ARBA00022723"/>
    </source>
</evidence>
<evidence type="ECO:0000256" key="3">
    <source>
        <dbReference type="ARBA" id="ARBA00022801"/>
    </source>
</evidence>
<keyword evidence="3" id="KW-0378">Hydrolase</keyword>
<keyword evidence="5" id="KW-0482">Metalloprotease</keyword>
<dbReference type="InterPro" id="IPR051929">
    <property type="entry name" value="VirAsm_ModProt"/>
</dbReference>
<feature type="domain" description="JAB" evidence="6">
    <location>
        <begin position="8"/>
        <end position="119"/>
    </location>
</feature>
<dbReference type="SUPFAM" id="SSF102712">
    <property type="entry name" value="JAB1/MPN domain"/>
    <property type="match status" value="1"/>
</dbReference>
<evidence type="ECO:0000259" key="6">
    <source>
        <dbReference type="Pfam" id="PF14464"/>
    </source>
</evidence>
<dbReference type="GO" id="GO:0006508">
    <property type="term" value="P:proteolysis"/>
    <property type="evidence" value="ECO:0007669"/>
    <property type="project" value="UniProtKB-KW"/>
</dbReference>
<gene>
    <name evidence="7" type="ORF">DNH61_11045</name>
</gene>
<evidence type="ECO:0000313" key="8">
    <source>
        <dbReference type="Proteomes" id="UP000249522"/>
    </source>
</evidence>
<dbReference type="Gene3D" id="3.40.140.10">
    <property type="entry name" value="Cytidine Deaminase, domain 2"/>
    <property type="match status" value="1"/>
</dbReference>
<accession>A0A2W1LLW9</accession>
<keyword evidence="2" id="KW-0479">Metal-binding</keyword>
<evidence type="ECO:0000256" key="1">
    <source>
        <dbReference type="ARBA" id="ARBA00022670"/>
    </source>
</evidence>
<organism evidence="7 8">
    <name type="scientific">Paenibacillus sambharensis</name>
    <dbReference type="NCBI Taxonomy" id="1803190"/>
    <lineage>
        <taxon>Bacteria</taxon>
        <taxon>Bacillati</taxon>
        <taxon>Bacillota</taxon>
        <taxon>Bacilli</taxon>
        <taxon>Bacillales</taxon>
        <taxon>Paenibacillaceae</taxon>
        <taxon>Paenibacillus</taxon>
    </lineage>
</organism>
<evidence type="ECO:0000313" key="7">
    <source>
        <dbReference type="EMBL" id="PZD95962.1"/>
    </source>
</evidence>
<name>A0A2W1LLW9_9BACL</name>
<evidence type="ECO:0000256" key="4">
    <source>
        <dbReference type="ARBA" id="ARBA00022833"/>
    </source>
</evidence>
<comment type="caution">
    <text evidence="7">The sequence shown here is derived from an EMBL/GenBank/DDBJ whole genome shotgun (WGS) entry which is preliminary data.</text>
</comment>
<keyword evidence="8" id="KW-1185">Reference proteome</keyword>
<sequence>MNLITITRPAYEQLIQACLDQFPNEACGVLACFAQDHEYETISEVLAIRNAAGMPVNSYKFDPSDWVTAMYKIKRNRLTIAGFFHSHPASPAVPSASDVQQWTGGMQICSWIVSLTQPDAPVVRTYRPVVSSAGALMFTEVSIHIV</sequence>
<dbReference type="GO" id="GO:0008235">
    <property type="term" value="F:metalloexopeptidase activity"/>
    <property type="evidence" value="ECO:0007669"/>
    <property type="project" value="TreeGrafter"/>
</dbReference>
<proteinExistence type="predicted"/>
<dbReference type="CDD" id="cd08070">
    <property type="entry name" value="MPN_like"/>
    <property type="match status" value="1"/>
</dbReference>
<protein>
    <recommendedName>
        <fullName evidence="6">JAB domain-containing protein</fullName>
    </recommendedName>
</protein>
<dbReference type="OrthoDB" id="9802958at2"/>
<dbReference type="PANTHER" id="PTHR34858">
    <property type="entry name" value="CYSO-CYSTEINE PEPTIDASE"/>
    <property type="match status" value="1"/>
</dbReference>
<dbReference type="InterPro" id="IPR028090">
    <property type="entry name" value="JAB_dom_prok"/>
</dbReference>
<dbReference type="Pfam" id="PF14464">
    <property type="entry name" value="Prok-JAB"/>
    <property type="match status" value="1"/>
</dbReference>
<dbReference type="Proteomes" id="UP000249522">
    <property type="component" value="Unassembled WGS sequence"/>
</dbReference>
<evidence type="ECO:0000256" key="5">
    <source>
        <dbReference type="ARBA" id="ARBA00023049"/>
    </source>
</evidence>
<keyword evidence="4" id="KW-0862">Zinc</keyword>